<feature type="region of interest" description="Disordered" evidence="1">
    <location>
        <begin position="68"/>
        <end position="103"/>
    </location>
</feature>
<reference evidence="2 3" key="1">
    <citation type="submission" date="2023-02" db="EMBL/GenBank/DDBJ databases">
        <title>LHISI_Scaffold_Assembly.</title>
        <authorList>
            <person name="Stuart O.P."/>
            <person name="Cleave R."/>
            <person name="Magrath M.J.L."/>
            <person name="Mikheyev A.S."/>
        </authorList>
    </citation>
    <scope>NUCLEOTIDE SEQUENCE [LARGE SCALE GENOMIC DNA]</scope>
    <source>
        <strain evidence="2">Daus_M_001</strain>
        <tissue evidence="2">Leg muscle</tissue>
    </source>
</reference>
<accession>A0ABQ9GUX1</accession>
<dbReference type="Proteomes" id="UP001159363">
    <property type="component" value="Chromosome 8"/>
</dbReference>
<keyword evidence="3" id="KW-1185">Reference proteome</keyword>
<proteinExistence type="predicted"/>
<gene>
    <name evidence="2" type="ORF">PR048_023699</name>
</gene>
<evidence type="ECO:0000256" key="1">
    <source>
        <dbReference type="SAM" id="MobiDB-lite"/>
    </source>
</evidence>
<evidence type="ECO:0000313" key="3">
    <source>
        <dbReference type="Proteomes" id="UP001159363"/>
    </source>
</evidence>
<evidence type="ECO:0000313" key="2">
    <source>
        <dbReference type="EMBL" id="KAJ8875798.1"/>
    </source>
</evidence>
<sequence>MFSLGNIGMGGANDPAAFMNVMTVRKFPLSTDVDLDYGDSRFVNVVQSDRRMRSGEMWVARGLETRSGRSEVSNGAVPECKGGENRRSLRKPTGQWHGPSRSPSRYRRVRVEALAEATAAWRGFGACLCSRGDSFKWSAPVRGGLRNNAPRSPWDLPFQTGRATSHHLLVSRAKANRVKSPAGSLPDFRMWESSWMMPLIGGFSRGSPVPPPPLHSNAAPFSPRFTLIGSQYLVKRRSNLSTQLNNPTWGKFRQAAKTRSVKADVATLPAGHHRGLVVLGVEDFSLGCVAPVGHRRIRSDSYRDCWVATPFVAQPVSYWVRHCWRGICYSLTNFCSAVSRLRVVSECVEAKRRVNILPMMRREAPLLLMASWCGELYGMASGHLW</sequence>
<organism evidence="2 3">
    <name type="scientific">Dryococelus australis</name>
    <dbReference type="NCBI Taxonomy" id="614101"/>
    <lineage>
        <taxon>Eukaryota</taxon>
        <taxon>Metazoa</taxon>
        <taxon>Ecdysozoa</taxon>
        <taxon>Arthropoda</taxon>
        <taxon>Hexapoda</taxon>
        <taxon>Insecta</taxon>
        <taxon>Pterygota</taxon>
        <taxon>Neoptera</taxon>
        <taxon>Polyneoptera</taxon>
        <taxon>Phasmatodea</taxon>
        <taxon>Verophasmatodea</taxon>
        <taxon>Anareolatae</taxon>
        <taxon>Phasmatidae</taxon>
        <taxon>Eurycanthinae</taxon>
        <taxon>Dryococelus</taxon>
    </lineage>
</organism>
<protein>
    <submittedName>
        <fullName evidence="2">Uncharacterized protein</fullName>
    </submittedName>
</protein>
<comment type="caution">
    <text evidence="2">The sequence shown here is derived from an EMBL/GenBank/DDBJ whole genome shotgun (WGS) entry which is preliminary data.</text>
</comment>
<name>A0ABQ9GUX1_9NEOP</name>
<dbReference type="EMBL" id="JARBHB010000009">
    <property type="protein sequence ID" value="KAJ8875798.1"/>
    <property type="molecule type" value="Genomic_DNA"/>
</dbReference>